<name>A0ACC2DK96_DIPCM</name>
<organism evidence="1 2">
    <name type="scientific">Diphasiastrum complanatum</name>
    <name type="common">Issler's clubmoss</name>
    <name type="synonym">Lycopodium complanatum</name>
    <dbReference type="NCBI Taxonomy" id="34168"/>
    <lineage>
        <taxon>Eukaryota</taxon>
        <taxon>Viridiplantae</taxon>
        <taxon>Streptophyta</taxon>
        <taxon>Embryophyta</taxon>
        <taxon>Tracheophyta</taxon>
        <taxon>Lycopodiopsida</taxon>
        <taxon>Lycopodiales</taxon>
        <taxon>Lycopodiaceae</taxon>
        <taxon>Lycopodioideae</taxon>
        <taxon>Diphasiastrum</taxon>
    </lineage>
</organism>
<sequence length="126" mass="13726">MAPPLAYKKNFRVTPALQVFYSGGPVRLLPDGSHVACACGEEVKVVEVSSGTVFKTLEGDSELVTSLAVTPDGKSIFVASRSRQIKHWEIQSTICLRAWKVCFLVYGSIMLALAVLLLVLNLALWC</sequence>
<evidence type="ECO:0000313" key="2">
    <source>
        <dbReference type="Proteomes" id="UP001162992"/>
    </source>
</evidence>
<evidence type="ECO:0000313" key="1">
    <source>
        <dbReference type="EMBL" id="KAJ7554555.1"/>
    </source>
</evidence>
<gene>
    <name evidence="1" type="ORF">O6H91_06G145000</name>
</gene>
<proteinExistence type="predicted"/>
<accession>A0ACC2DK96</accession>
<comment type="caution">
    <text evidence="1">The sequence shown here is derived from an EMBL/GenBank/DDBJ whole genome shotgun (WGS) entry which is preliminary data.</text>
</comment>
<reference evidence="2" key="1">
    <citation type="journal article" date="2024" name="Proc. Natl. Acad. Sci. U.S.A.">
        <title>Extraordinary preservation of gene collinearity over three hundred million years revealed in homosporous lycophytes.</title>
        <authorList>
            <person name="Li C."/>
            <person name="Wickell D."/>
            <person name="Kuo L.Y."/>
            <person name="Chen X."/>
            <person name="Nie B."/>
            <person name="Liao X."/>
            <person name="Peng D."/>
            <person name="Ji J."/>
            <person name="Jenkins J."/>
            <person name="Williams M."/>
            <person name="Shu S."/>
            <person name="Plott C."/>
            <person name="Barry K."/>
            <person name="Rajasekar S."/>
            <person name="Grimwood J."/>
            <person name="Han X."/>
            <person name="Sun S."/>
            <person name="Hou Z."/>
            <person name="He W."/>
            <person name="Dai G."/>
            <person name="Sun C."/>
            <person name="Schmutz J."/>
            <person name="Leebens-Mack J.H."/>
            <person name="Li F.W."/>
            <person name="Wang L."/>
        </authorList>
    </citation>
    <scope>NUCLEOTIDE SEQUENCE [LARGE SCALE GENOMIC DNA]</scope>
    <source>
        <strain evidence="2">cv. PW_Plant_1</strain>
    </source>
</reference>
<dbReference type="Proteomes" id="UP001162992">
    <property type="component" value="Chromosome 6"/>
</dbReference>
<keyword evidence="2" id="KW-1185">Reference proteome</keyword>
<dbReference type="EMBL" id="CM055097">
    <property type="protein sequence ID" value="KAJ7554555.1"/>
    <property type="molecule type" value="Genomic_DNA"/>
</dbReference>
<protein>
    <submittedName>
        <fullName evidence="1">Uncharacterized protein</fullName>
    </submittedName>
</protein>